<keyword evidence="3" id="KW-1185">Reference proteome</keyword>
<organism evidence="2 3">
    <name type="scientific">Flemingia macrophylla</name>
    <dbReference type="NCBI Taxonomy" id="520843"/>
    <lineage>
        <taxon>Eukaryota</taxon>
        <taxon>Viridiplantae</taxon>
        <taxon>Streptophyta</taxon>
        <taxon>Embryophyta</taxon>
        <taxon>Tracheophyta</taxon>
        <taxon>Spermatophyta</taxon>
        <taxon>Magnoliopsida</taxon>
        <taxon>eudicotyledons</taxon>
        <taxon>Gunneridae</taxon>
        <taxon>Pentapetalae</taxon>
        <taxon>rosids</taxon>
        <taxon>fabids</taxon>
        <taxon>Fabales</taxon>
        <taxon>Fabaceae</taxon>
        <taxon>Papilionoideae</taxon>
        <taxon>50 kb inversion clade</taxon>
        <taxon>NPAAA clade</taxon>
        <taxon>indigoferoid/millettioid clade</taxon>
        <taxon>Phaseoleae</taxon>
        <taxon>Flemingia</taxon>
    </lineage>
</organism>
<dbReference type="Proteomes" id="UP001603857">
    <property type="component" value="Unassembled WGS sequence"/>
</dbReference>
<dbReference type="AlphaFoldDB" id="A0ABD1LVQ2"/>
<feature type="compositionally biased region" description="Basic residues" evidence="1">
    <location>
        <begin position="154"/>
        <end position="163"/>
    </location>
</feature>
<protein>
    <submittedName>
        <fullName evidence="2">Uncharacterized protein</fullName>
    </submittedName>
</protein>
<evidence type="ECO:0000313" key="2">
    <source>
        <dbReference type="EMBL" id="KAL2327593.1"/>
    </source>
</evidence>
<evidence type="ECO:0000313" key="3">
    <source>
        <dbReference type="Proteomes" id="UP001603857"/>
    </source>
</evidence>
<proteinExistence type="predicted"/>
<accession>A0ABD1LVQ2</accession>
<dbReference type="EMBL" id="JBGMDY010000007">
    <property type="protein sequence ID" value="KAL2327593.1"/>
    <property type="molecule type" value="Genomic_DNA"/>
</dbReference>
<evidence type="ECO:0000256" key="1">
    <source>
        <dbReference type="SAM" id="MobiDB-lite"/>
    </source>
</evidence>
<dbReference type="PANTHER" id="PTHR33825:SF4">
    <property type="entry name" value="OS05G0137600 PROTEIN"/>
    <property type="match status" value="1"/>
</dbReference>
<reference evidence="2 3" key="1">
    <citation type="submission" date="2024-08" db="EMBL/GenBank/DDBJ databases">
        <title>Insights into the chromosomal genome structure of Flemingia macrophylla.</title>
        <authorList>
            <person name="Ding Y."/>
            <person name="Zhao Y."/>
            <person name="Bi W."/>
            <person name="Wu M."/>
            <person name="Zhao G."/>
            <person name="Gong Y."/>
            <person name="Li W."/>
            <person name="Zhang P."/>
        </authorList>
    </citation>
    <scope>NUCLEOTIDE SEQUENCE [LARGE SCALE GENOMIC DNA]</scope>
    <source>
        <strain evidence="2">DYQJB</strain>
        <tissue evidence="2">Leaf</tissue>
    </source>
</reference>
<gene>
    <name evidence="2" type="ORF">Fmac_021020</name>
</gene>
<feature type="compositionally biased region" description="Polar residues" evidence="1">
    <location>
        <begin position="142"/>
        <end position="153"/>
    </location>
</feature>
<dbReference type="PANTHER" id="PTHR33825">
    <property type="entry name" value="CHITINASE-LIKE PROTEIN"/>
    <property type="match status" value="1"/>
</dbReference>
<sequence length="163" mass="17465">MVTRTQFLSPPPFIFNKLSMFATSRSVNVRTSSPVISEQLASNSSPPSQSLVAVARPILVAKNLGLQPNPELGFLSHLSVLSMAFAAFFSAFGRLGASVNTLSKVVSEEVPGTLSSLKLSTMELNELTRQLSSLRHKISDIPTGSKNGSTAKSRSFRKKNPAS</sequence>
<comment type="caution">
    <text evidence="2">The sequence shown here is derived from an EMBL/GenBank/DDBJ whole genome shotgun (WGS) entry which is preliminary data.</text>
</comment>
<feature type="region of interest" description="Disordered" evidence="1">
    <location>
        <begin position="138"/>
        <end position="163"/>
    </location>
</feature>
<name>A0ABD1LVQ2_9FABA</name>